<dbReference type="OMA" id="LERYQHH"/>
<dbReference type="Proteomes" id="UP000193685">
    <property type="component" value="Unassembled WGS sequence"/>
</dbReference>
<reference evidence="3 4" key="1">
    <citation type="submission" date="2016-07" db="EMBL/GenBank/DDBJ databases">
        <title>Pervasive Adenine N6-methylation of Active Genes in Fungi.</title>
        <authorList>
            <consortium name="DOE Joint Genome Institute"/>
            <person name="Mondo S.J."/>
            <person name="Dannebaum R.O."/>
            <person name="Kuo R.C."/>
            <person name="Labutti K."/>
            <person name="Haridas S."/>
            <person name="Kuo A."/>
            <person name="Salamov A."/>
            <person name="Ahrendt S.R."/>
            <person name="Lipzen A."/>
            <person name="Sullivan W."/>
            <person name="Andreopoulos W.B."/>
            <person name="Clum A."/>
            <person name="Lindquist E."/>
            <person name="Daum C."/>
            <person name="Ramamoorthy G.K."/>
            <person name="Gryganskyi A."/>
            <person name="Culley D."/>
            <person name="Magnuson J.K."/>
            <person name="James T.Y."/>
            <person name="O'Malley M.A."/>
            <person name="Stajich J.E."/>
            <person name="Spatafora J.W."/>
            <person name="Visel A."/>
            <person name="Grigoriev I.V."/>
        </authorList>
    </citation>
    <scope>NUCLEOTIDE SEQUENCE [LARGE SCALE GENOMIC DNA]</scope>
    <source>
        <strain evidence="3 4">12-1054</strain>
    </source>
</reference>
<keyword evidence="4" id="KW-1185">Reference proteome</keyword>
<comment type="similarity">
    <text evidence="1">Belongs to the PPC synthetase family.</text>
</comment>
<feature type="domain" description="DNA/pantothenate metabolism flavoprotein C-terminal" evidence="2">
    <location>
        <begin position="29"/>
        <end position="83"/>
    </location>
</feature>
<dbReference type="Gene3D" id="3.40.50.10300">
    <property type="entry name" value="CoaB-like"/>
    <property type="match status" value="1"/>
</dbReference>
<dbReference type="InterPro" id="IPR007085">
    <property type="entry name" value="DNA/pantothenate-metab_flavo_C"/>
</dbReference>
<dbReference type="GO" id="GO:0003824">
    <property type="term" value="F:catalytic activity"/>
    <property type="evidence" value="ECO:0007669"/>
    <property type="project" value="UniProtKB-ARBA"/>
</dbReference>
<evidence type="ECO:0000256" key="1">
    <source>
        <dbReference type="ARBA" id="ARBA00005703"/>
    </source>
</evidence>
<accession>A0A1Y2FMM1</accession>
<evidence type="ECO:0000259" key="2">
    <source>
        <dbReference type="Pfam" id="PF04127"/>
    </source>
</evidence>
<feature type="non-terminal residue" evidence="3">
    <location>
        <position position="1"/>
    </location>
</feature>
<dbReference type="SUPFAM" id="SSF102645">
    <property type="entry name" value="CoaB-like"/>
    <property type="match status" value="1"/>
</dbReference>
<protein>
    <submittedName>
        <fullName evidence="3">DNA/pantothenate metabolism flavo protein</fullName>
    </submittedName>
</protein>
<dbReference type="GO" id="GO:0015937">
    <property type="term" value="P:coenzyme A biosynthetic process"/>
    <property type="evidence" value="ECO:0007669"/>
    <property type="project" value="UniProtKB-ARBA"/>
</dbReference>
<dbReference type="EMBL" id="MCFI01000006">
    <property type="protein sequence ID" value="ORY84476.1"/>
    <property type="molecule type" value="Genomic_DNA"/>
</dbReference>
<name>A0A1Y2FMM1_PROLT</name>
<organism evidence="3 4">
    <name type="scientific">Protomyces lactucae-debilis</name>
    <dbReference type="NCBI Taxonomy" id="2754530"/>
    <lineage>
        <taxon>Eukaryota</taxon>
        <taxon>Fungi</taxon>
        <taxon>Dikarya</taxon>
        <taxon>Ascomycota</taxon>
        <taxon>Taphrinomycotina</taxon>
        <taxon>Taphrinomycetes</taxon>
        <taxon>Taphrinales</taxon>
        <taxon>Protomycetaceae</taxon>
        <taxon>Protomyces</taxon>
    </lineage>
</organism>
<feature type="non-terminal residue" evidence="3">
    <location>
        <position position="313"/>
    </location>
</feature>
<dbReference type="Pfam" id="PF04127">
    <property type="entry name" value="DFP"/>
    <property type="match status" value="2"/>
</dbReference>
<evidence type="ECO:0000313" key="3">
    <source>
        <dbReference type="EMBL" id="ORY84476.1"/>
    </source>
</evidence>
<sequence>APNPAPHFDEAACRQFVDSHRQADQPRRIVLITSGGTTVPLERSNVRFIDNFSAGTRGSTSAEYFMKHGYAVIFLHRQFSLQPFSRKFTHSKQSLLSRLSLNRESGRVEIADEHFHKQLAGVMADYEECVVQKNLLHTVHFTTIGEYLYLLRTMALLLKPHGVQVLFYLAAAVSDFVVPEAQLPHHKIQSSGSGQMTLHLAKAPKVLQALVEHAWAPRAFICSFKLETDEALLIPKAKAALRTYGHQCVVANILDRRSWQVVLVTDGEADKAIEPGRETSEDWLELNEAQRAANVEIEEALVAKIVMRHTRWI</sequence>
<gene>
    <name evidence="3" type="ORF">BCR37DRAFT_342127</name>
</gene>
<comment type="caution">
    <text evidence="3">The sequence shown here is derived from an EMBL/GenBank/DDBJ whole genome shotgun (WGS) entry which is preliminary data.</text>
</comment>
<dbReference type="InterPro" id="IPR035929">
    <property type="entry name" value="CoaB-like_sf"/>
</dbReference>
<proteinExistence type="inferred from homology"/>
<dbReference type="AlphaFoldDB" id="A0A1Y2FMM1"/>
<dbReference type="OrthoDB" id="70224at2759"/>
<dbReference type="RefSeq" id="XP_040726494.1">
    <property type="nucleotide sequence ID" value="XM_040867418.1"/>
</dbReference>
<evidence type="ECO:0000313" key="4">
    <source>
        <dbReference type="Proteomes" id="UP000193685"/>
    </source>
</evidence>
<feature type="domain" description="DNA/pantothenate metabolism flavoprotein C-terminal" evidence="2">
    <location>
        <begin position="167"/>
        <end position="257"/>
    </location>
</feature>
<dbReference type="GeneID" id="63784017"/>
<dbReference type="PANTHER" id="PTHR12290">
    <property type="entry name" value="CORNICHON-RELATED"/>
    <property type="match status" value="1"/>
</dbReference>
<dbReference type="STRING" id="56484.A0A1Y2FMM1"/>